<protein>
    <recommendedName>
        <fullName evidence="1">HipA-like kinase domain-containing protein</fullName>
    </recommendedName>
</protein>
<dbReference type="EMBL" id="WKJL01000005">
    <property type="protein sequence ID" value="MRW84362.1"/>
    <property type="molecule type" value="Genomic_DNA"/>
</dbReference>
<organism evidence="2 3">
    <name type="scientific">Duganella aquatilis</name>
    <dbReference type="NCBI Taxonomy" id="2666082"/>
    <lineage>
        <taxon>Bacteria</taxon>
        <taxon>Pseudomonadati</taxon>
        <taxon>Pseudomonadota</taxon>
        <taxon>Betaproteobacteria</taxon>
        <taxon>Burkholderiales</taxon>
        <taxon>Oxalobacteraceae</taxon>
        <taxon>Telluria group</taxon>
        <taxon>Duganella</taxon>
    </lineage>
</organism>
<evidence type="ECO:0000313" key="2">
    <source>
        <dbReference type="EMBL" id="MRW84362.1"/>
    </source>
</evidence>
<proteinExistence type="predicted"/>
<dbReference type="RefSeq" id="WP_154357420.1">
    <property type="nucleotide sequence ID" value="NZ_WKJL01000005.1"/>
</dbReference>
<accession>A0A844D6U3</accession>
<keyword evidence="3" id="KW-1185">Reference proteome</keyword>
<comment type="caution">
    <text evidence="2">The sequence shown here is derived from an EMBL/GenBank/DDBJ whole genome shotgun (WGS) entry which is preliminary data.</text>
</comment>
<sequence length="247" mass="27943">MMPLTVIEILGRSQEGRTEPYICRCDDGEIYFVKGKAATRRGLIAEWLCAELGSQLGLPIAPYAIATVPDELIEADLSGAYQDLGRGHAFASSRIGTTELNRTHLSYIPLSLRRDVLLFDWWINNADRNMTEVGGNPNLLWKPTEVGKLVIIDHNLAFDPDFDPAEFFRMHVFSSEAEALFADLQLRDAYHLRLTAALKYWPGICDTLPEEWDFIDAEQTIPAHFPFKAVKTLLDRVSTDVFWQIPS</sequence>
<dbReference type="AlphaFoldDB" id="A0A844D6U3"/>
<evidence type="ECO:0000259" key="1">
    <source>
        <dbReference type="Pfam" id="PF20613"/>
    </source>
</evidence>
<name>A0A844D6U3_9BURK</name>
<dbReference type="Proteomes" id="UP000439986">
    <property type="component" value="Unassembled WGS sequence"/>
</dbReference>
<reference evidence="2 3" key="1">
    <citation type="submission" date="2019-11" db="EMBL/GenBank/DDBJ databases">
        <title>Novel species isolated from a subtropical stream in China.</title>
        <authorList>
            <person name="Lu H."/>
        </authorList>
    </citation>
    <scope>NUCLEOTIDE SEQUENCE [LARGE SCALE GENOMIC DNA]</scope>
    <source>
        <strain evidence="2 3">FT26W</strain>
    </source>
</reference>
<gene>
    <name evidence="2" type="ORF">GJ698_09715</name>
</gene>
<evidence type="ECO:0000313" key="3">
    <source>
        <dbReference type="Proteomes" id="UP000439986"/>
    </source>
</evidence>
<dbReference type="Pfam" id="PF20613">
    <property type="entry name" value="HipA_2"/>
    <property type="match status" value="1"/>
</dbReference>
<feature type="domain" description="HipA-like kinase" evidence="1">
    <location>
        <begin position="6"/>
        <end position="244"/>
    </location>
</feature>
<dbReference type="InterPro" id="IPR046748">
    <property type="entry name" value="HipA_2"/>
</dbReference>